<sequence length="183" mass="19850">MAHVFSSKPGGCAAFLSNCNAISAATVTFNDRNCEIPACSNSVLPDCENVVFNTAKLCSVMIRSTYGTLQDQRFTFTGDVNMHAGVNKILLLSVAVGLPVSYCDVKGPVVQQGLDQGSRDLSGQIWSYKVGLNGESMNLGSPTSTFAVNWTRVYHVPQSWLKPSQNLLVVLRSLLAMLQRLIF</sequence>
<gene>
    <name evidence="2" type="ORF">RchiOBHm_Chr7g0224481</name>
</gene>
<dbReference type="Pfam" id="PF17834">
    <property type="entry name" value="GHD"/>
    <property type="match status" value="1"/>
</dbReference>
<dbReference type="Proteomes" id="UP000238479">
    <property type="component" value="Chromosome 7"/>
</dbReference>
<dbReference type="EMBL" id="PDCK01000045">
    <property type="protein sequence ID" value="PRQ20101.1"/>
    <property type="molecule type" value="Genomic_DNA"/>
</dbReference>
<evidence type="ECO:0000313" key="2">
    <source>
        <dbReference type="EMBL" id="PRQ20101.1"/>
    </source>
</evidence>
<organism evidence="2 3">
    <name type="scientific">Rosa chinensis</name>
    <name type="common">China rose</name>
    <dbReference type="NCBI Taxonomy" id="74649"/>
    <lineage>
        <taxon>Eukaryota</taxon>
        <taxon>Viridiplantae</taxon>
        <taxon>Streptophyta</taxon>
        <taxon>Embryophyta</taxon>
        <taxon>Tracheophyta</taxon>
        <taxon>Spermatophyta</taxon>
        <taxon>Magnoliopsida</taxon>
        <taxon>eudicotyledons</taxon>
        <taxon>Gunneridae</taxon>
        <taxon>Pentapetalae</taxon>
        <taxon>rosids</taxon>
        <taxon>fabids</taxon>
        <taxon>Rosales</taxon>
        <taxon>Rosaceae</taxon>
        <taxon>Rosoideae</taxon>
        <taxon>Rosoideae incertae sedis</taxon>
        <taxon>Rosa</taxon>
    </lineage>
</organism>
<dbReference type="EC" id="3.2.1.23" evidence="2"/>
<dbReference type="AlphaFoldDB" id="A0A2P6PDU8"/>
<reference evidence="2 3" key="1">
    <citation type="journal article" date="2018" name="Nat. Genet.">
        <title>The Rosa genome provides new insights in the design of modern roses.</title>
        <authorList>
            <person name="Bendahmane M."/>
        </authorList>
    </citation>
    <scope>NUCLEOTIDE SEQUENCE [LARGE SCALE GENOMIC DNA]</scope>
    <source>
        <strain evidence="3">cv. Old Blush</strain>
    </source>
</reference>
<dbReference type="PANTHER" id="PTHR23421">
    <property type="entry name" value="BETA-GALACTOSIDASE RELATED"/>
    <property type="match status" value="1"/>
</dbReference>
<keyword evidence="3" id="KW-1185">Reference proteome</keyword>
<evidence type="ECO:0000259" key="1">
    <source>
        <dbReference type="Pfam" id="PF17834"/>
    </source>
</evidence>
<accession>A0A2P6PDU8</accession>
<keyword evidence="2" id="KW-0378">Hydrolase</keyword>
<keyword evidence="2" id="KW-0326">Glycosidase</keyword>
<comment type="caution">
    <text evidence="2">The sequence shown here is derived from an EMBL/GenBank/DDBJ whole genome shotgun (WGS) entry which is preliminary data.</text>
</comment>
<dbReference type="InterPro" id="IPR041392">
    <property type="entry name" value="GHD"/>
</dbReference>
<proteinExistence type="predicted"/>
<name>A0A2P6PDU8_ROSCH</name>
<dbReference type="GO" id="GO:0004565">
    <property type="term" value="F:beta-galactosidase activity"/>
    <property type="evidence" value="ECO:0007669"/>
    <property type="project" value="UniProtKB-EC"/>
</dbReference>
<dbReference type="GO" id="GO:0005975">
    <property type="term" value="P:carbohydrate metabolic process"/>
    <property type="evidence" value="ECO:0007669"/>
    <property type="project" value="InterPro"/>
</dbReference>
<dbReference type="STRING" id="74649.A0A2P6PDU8"/>
<feature type="domain" description="Beta-galactosidase beta-sandwich" evidence="1">
    <location>
        <begin position="2"/>
        <end position="56"/>
    </location>
</feature>
<dbReference type="Gramene" id="PRQ20101">
    <property type="protein sequence ID" value="PRQ20101"/>
    <property type="gene ID" value="RchiOBHm_Chr7g0224481"/>
</dbReference>
<evidence type="ECO:0000313" key="3">
    <source>
        <dbReference type="Proteomes" id="UP000238479"/>
    </source>
</evidence>
<dbReference type="InterPro" id="IPR001944">
    <property type="entry name" value="Glycoside_Hdrlase_35"/>
</dbReference>
<protein>
    <submittedName>
        <fullName evidence="2">Putative beta-galactosidase</fullName>
        <ecNumber evidence="2">3.2.1.23</ecNumber>
    </submittedName>
</protein>